<keyword evidence="4 6" id="KW-0378">Hydrolase</keyword>
<dbReference type="FunFam" id="3.20.20.80:FF:000077">
    <property type="entry name" value="Arabinogalactan endo-beta-1,4-galactanase"/>
    <property type="match status" value="1"/>
</dbReference>
<dbReference type="InterPro" id="IPR011683">
    <property type="entry name" value="Glyco_hydro_53"/>
</dbReference>
<organism evidence="7 8">
    <name type="scientific">Pseudovirgaria hyperparasitica</name>
    <dbReference type="NCBI Taxonomy" id="470096"/>
    <lineage>
        <taxon>Eukaryota</taxon>
        <taxon>Fungi</taxon>
        <taxon>Dikarya</taxon>
        <taxon>Ascomycota</taxon>
        <taxon>Pezizomycotina</taxon>
        <taxon>Dothideomycetes</taxon>
        <taxon>Dothideomycetes incertae sedis</taxon>
        <taxon>Acrospermales</taxon>
        <taxon>Acrospermaceae</taxon>
        <taxon>Pseudovirgaria</taxon>
    </lineage>
</organism>
<evidence type="ECO:0000313" key="8">
    <source>
        <dbReference type="Proteomes" id="UP000799437"/>
    </source>
</evidence>
<evidence type="ECO:0000313" key="7">
    <source>
        <dbReference type="EMBL" id="KAF2758244.1"/>
    </source>
</evidence>
<protein>
    <recommendedName>
        <fullName evidence="3 6">Arabinogalactan endo-beta-1,4-galactanase</fullName>
        <ecNumber evidence="3 6">3.2.1.89</ecNumber>
    </recommendedName>
</protein>
<sequence length="351" mass="38357">MYFLPIIAIFSSLCTAALQYRGVDISSLLVTEQAGITYKSTSGTTQPLETILKSSGVTSVRQRIWVNPSDSIYNLDYNVKLAKRMHAAGLSIYLDLHYSDTWADPAHNNAPTKWSKYDLNTMAWAAYNHSLAVSNRFAADNIPVDIISVGNEIGNGFLWPIGTTTSYPSISRLLHSAAWGIKDSTLNPKPKIMIHLEDGWSWTKQQYFYDSVLKSTTDGLTSSDFDLIGVSYYPFCNAAATLSALKTSLKNINSRYGKSVLVVETDWPVSCPNPSNAFPSDAKSIPFSVAGQTTWIKTVAAAVAQTPGGSGLYYWEPSWIGNNNLGSSCSDVLMVEQNGQVRASLNAFGQI</sequence>
<evidence type="ECO:0000256" key="4">
    <source>
        <dbReference type="ARBA" id="ARBA00022801"/>
    </source>
</evidence>
<evidence type="ECO:0000256" key="3">
    <source>
        <dbReference type="ARBA" id="ARBA00012556"/>
    </source>
</evidence>
<dbReference type="OrthoDB" id="110914at2759"/>
<comment type="catalytic activity">
    <reaction evidence="1 6">
        <text>The enzyme specifically hydrolyzes (1-&gt;4)-beta-D-galactosidic linkages in type I arabinogalactans.</text>
        <dbReference type="EC" id="3.2.1.89"/>
    </reaction>
</comment>
<gene>
    <name evidence="7" type="ORF">EJ05DRAFT_476506</name>
</gene>
<dbReference type="GO" id="GO:0045490">
    <property type="term" value="P:pectin catabolic process"/>
    <property type="evidence" value="ECO:0007669"/>
    <property type="project" value="TreeGrafter"/>
</dbReference>
<dbReference type="Pfam" id="PF07745">
    <property type="entry name" value="Glyco_hydro_53"/>
    <property type="match status" value="1"/>
</dbReference>
<dbReference type="GO" id="GO:0015926">
    <property type="term" value="F:glucosidase activity"/>
    <property type="evidence" value="ECO:0007669"/>
    <property type="project" value="InterPro"/>
</dbReference>
<feature type="signal peptide" evidence="6">
    <location>
        <begin position="1"/>
        <end position="16"/>
    </location>
</feature>
<dbReference type="PANTHER" id="PTHR34983:SF1">
    <property type="entry name" value="ARABINOGALACTAN ENDO-BETA-1,4-GALACTANASE A"/>
    <property type="match status" value="1"/>
</dbReference>
<keyword evidence="8" id="KW-1185">Reference proteome</keyword>
<keyword evidence="6" id="KW-0732">Signal</keyword>
<dbReference type="Gene3D" id="3.20.20.80">
    <property type="entry name" value="Glycosidases"/>
    <property type="match status" value="1"/>
</dbReference>
<dbReference type="AlphaFoldDB" id="A0A6A6W894"/>
<evidence type="ECO:0000256" key="1">
    <source>
        <dbReference type="ARBA" id="ARBA00001695"/>
    </source>
</evidence>
<dbReference type="RefSeq" id="XP_033600695.1">
    <property type="nucleotide sequence ID" value="XM_033744045.1"/>
</dbReference>
<evidence type="ECO:0000256" key="5">
    <source>
        <dbReference type="ARBA" id="ARBA00023295"/>
    </source>
</evidence>
<proteinExistence type="inferred from homology"/>
<feature type="chain" id="PRO_5025718389" description="Arabinogalactan endo-beta-1,4-galactanase" evidence="6">
    <location>
        <begin position="17"/>
        <end position="351"/>
    </location>
</feature>
<dbReference type="GeneID" id="54485099"/>
<dbReference type="PANTHER" id="PTHR34983">
    <property type="entry name" value="ARABINOGALACTAN ENDO-BETA-1,4-GALACTANASE A"/>
    <property type="match status" value="1"/>
</dbReference>
<dbReference type="EMBL" id="ML996572">
    <property type="protein sequence ID" value="KAF2758244.1"/>
    <property type="molecule type" value="Genomic_DNA"/>
</dbReference>
<name>A0A6A6W894_9PEZI</name>
<dbReference type="InterPro" id="IPR017853">
    <property type="entry name" value="GH"/>
</dbReference>
<dbReference type="EC" id="3.2.1.89" evidence="3 6"/>
<evidence type="ECO:0000256" key="2">
    <source>
        <dbReference type="ARBA" id="ARBA00010687"/>
    </source>
</evidence>
<reference evidence="7" key="1">
    <citation type="journal article" date="2020" name="Stud. Mycol.">
        <title>101 Dothideomycetes genomes: a test case for predicting lifestyles and emergence of pathogens.</title>
        <authorList>
            <person name="Haridas S."/>
            <person name="Albert R."/>
            <person name="Binder M."/>
            <person name="Bloem J."/>
            <person name="Labutti K."/>
            <person name="Salamov A."/>
            <person name="Andreopoulos B."/>
            <person name="Baker S."/>
            <person name="Barry K."/>
            <person name="Bills G."/>
            <person name="Bluhm B."/>
            <person name="Cannon C."/>
            <person name="Castanera R."/>
            <person name="Culley D."/>
            <person name="Daum C."/>
            <person name="Ezra D."/>
            <person name="Gonzalez J."/>
            <person name="Henrissat B."/>
            <person name="Kuo A."/>
            <person name="Liang C."/>
            <person name="Lipzen A."/>
            <person name="Lutzoni F."/>
            <person name="Magnuson J."/>
            <person name="Mondo S."/>
            <person name="Nolan M."/>
            <person name="Ohm R."/>
            <person name="Pangilinan J."/>
            <person name="Park H.-J."/>
            <person name="Ramirez L."/>
            <person name="Alfaro M."/>
            <person name="Sun H."/>
            <person name="Tritt A."/>
            <person name="Yoshinaga Y."/>
            <person name="Zwiers L.-H."/>
            <person name="Turgeon B."/>
            <person name="Goodwin S."/>
            <person name="Spatafora J."/>
            <person name="Crous P."/>
            <person name="Grigoriev I."/>
        </authorList>
    </citation>
    <scope>NUCLEOTIDE SEQUENCE</scope>
    <source>
        <strain evidence="7">CBS 121739</strain>
    </source>
</reference>
<dbReference type="Proteomes" id="UP000799437">
    <property type="component" value="Unassembled WGS sequence"/>
</dbReference>
<keyword evidence="5 6" id="KW-0326">Glycosidase</keyword>
<dbReference type="GO" id="GO:0031218">
    <property type="term" value="F:arabinogalactan endo-1,4-beta-galactosidase activity"/>
    <property type="evidence" value="ECO:0007669"/>
    <property type="project" value="UniProtKB-EC"/>
</dbReference>
<dbReference type="SUPFAM" id="SSF51445">
    <property type="entry name" value="(Trans)glycosidases"/>
    <property type="match status" value="1"/>
</dbReference>
<accession>A0A6A6W894</accession>
<evidence type="ECO:0000256" key="6">
    <source>
        <dbReference type="RuleBase" id="RU361192"/>
    </source>
</evidence>
<comment type="similarity">
    <text evidence="2 6">Belongs to the glycosyl hydrolase 53 family.</text>
</comment>